<dbReference type="Proteomes" id="UP000242287">
    <property type="component" value="Unassembled WGS sequence"/>
</dbReference>
<feature type="compositionally biased region" description="Pro residues" evidence="1">
    <location>
        <begin position="1"/>
        <end position="11"/>
    </location>
</feature>
<keyword evidence="4" id="KW-1185">Reference proteome</keyword>
<feature type="region of interest" description="Disordered" evidence="1">
    <location>
        <begin position="1"/>
        <end position="53"/>
    </location>
</feature>
<accession>A0A2A9N8K0</accession>
<keyword evidence="2" id="KW-0812">Transmembrane</keyword>
<feature type="transmembrane region" description="Helical" evidence="2">
    <location>
        <begin position="61"/>
        <end position="83"/>
    </location>
</feature>
<name>A0A2A9N8K0_9AGAR</name>
<sequence>MSLPNPPPTPSISPTMSIVVTQPPQNPSSVLPSLAPTINTTNTTNGSGGNSDGGRSRGASYFFGFLIAFIALLLFFIGCGVGARRRLLNRRRRLHVFFGDINNSGDVPWFAADANASLDGFFGRDNDAKLEDIKEPLFWDRGFSKGGEFWDSMIVRLSVFSFLFSKRLILLLLP</sequence>
<evidence type="ECO:0000256" key="1">
    <source>
        <dbReference type="SAM" id="MobiDB-lite"/>
    </source>
</evidence>
<keyword evidence="2" id="KW-0472">Membrane</keyword>
<organism evidence="3 4">
    <name type="scientific">Amanita thiersii Skay4041</name>
    <dbReference type="NCBI Taxonomy" id="703135"/>
    <lineage>
        <taxon>Eukaryota</taxon>
        <taxon>Fungi</taxon>
        <taxon>Dikarya</taxon>
        <taxon>Basidiomycota</taxon>
        <taxon>Agaricomycotina</taxon>
        <taxon>Agaricomycetes</taxon>
        <taxon>Agaricomycetidae</taxon>
        <taxon>Agaricales</taxon>
        <taxon>Pluteineae</taxon>
        <taxon>Amanitaceae</taxon>
        <taxon>Amanita</taxon>
    </lineage>
</organism>
<dbReference type="EMBL" id="KZ302404">
    <property type="protein sequence ID" value="PFH45394.1"/>
    <property type="molecule type" value="Genomic_DNA"/>
</dbReference>
<evidence type="ECO:0000313" key="4">
    <source>
        <dbReference type="Proteomes" id="UP000242287"/>
    </source>
</evidence>
<feature type="compositionally biased region" description="Polar residues" evidence="1">
    <location>
        <begin position="19"/>
        <end position="31"/>
    </location>
</feature>
<evidence type="ECO:0000256" key="2">
    <source>
        <dbReference type="SAM" id="Phobius"/>
    </source>
</evidence>
<gene>
    <name evidence="3" type="ORF">AMATHDRAFT_88828</name>
</gene>
<dbReference type="AlphaFoldDB" id="A0A2A9N8K0"/>
<proteinExistence type="predicted"/>
<keyword evidence="2" id="KW-1133">Transmembrane helix</keyword>
<evidence type="ECO:0000313" key="3">
    <source>
        <dbReference type="EMBL" id="PFH45394.1"/>
    </source>
</evidence>
<protein>
    <submittedName>
        <fullName evidence="3">Uncharacterized protein</fullName>
    </submittedName>
</protein>
<reference evidence="3 4" key="1">
    <citation type="submission" date="2014-02" db="EMBL/GenBank/DDBJ databases">
        <title>Transposable element dynamics among asymbiotic and ectomycorrhizal Amanita fungi.</title>
        <authorList>
            <consortium name="DOE Joint Genome Institute"/>
            <person name="Hess J."/>
            <person name="Skrede I."/>
            <person name="Wolfe B."/>
            <person name="LaButti K."/>
            <person name="Ohm R.A."/>
            <person name="Grigoriev I.V."/>
            <person name="Pringle A."/>
        </authorList>
    </citation>
    <scope>NUCLEOTIDE SEQUENCE [LARGE SCALE GENOMIC DNA]</scope>
    <source>
        <strain evidence="3 4">SKay4041</strain>
    </source>
</reference>